<dbReference type="GO" id="GO:0004497">
    <property type="term" value="F:monooxygenase activity"/>
    <property type="evidence" value="ECO:0007669"/>
    <property type="project" value="InterPro"/>
</dbReference>
<dbReference type="EMBL" id="MU001494">
    <property type="protein sequence ID" value="KAF2449394.1"/>
    <property type="molecule type" value="Genomic_DNA"/>
</dbReference>
<protein>
    <submittedName>
        <fullName evidence="1">Cytochrome P450</fullName>
    </submittedName>
</protein>
<dbReference type="Pfam" id="PF00067">
    <property type="entry name" value="p450"/>
    <property type="match status" value="2"/>
</dbReference>
<dbReference type="OrthoDB" id="1470350at2759"/>
<dbReference type="GO" id="GO:0005506">
    <property type="term" value="F:iron ion binding"/>
    <property type="evidence" value="ECO:0007669"/>
    <property type="project" value="InterPro"/>
</dbReference>
<dbReference type="PANTHER" id="PTHR24305">
    <property type="entry name" value="CYTOCHROME P450"/>
    <property type="match status" value="1"/>
</dbReference>
<dbReference type="InterPro" id="IPR050121">
    <property type="entry name" value="Cytochrome_P450_monoxygenase"/>
</dbReference>
<dbReference type="SUPFAM" id="SSF48264">
    <property type="entry name" value="Cytochrome P450"/>
    <property type="match status" value="1"/>
</dbReference>
<proteinExistence type="predicted"/>
<dbReference type="GO" id="GO:0020037">
    <property type="term" value="F:heme binding"/>
    <property type="evidence" value="ECO:0007669"/>
    <property type="project" value="InterPro"/>
</dbReference>
<accession>A0A9P4PQE2</accession>
<reference evidence="1" key="1">
    <citation type="journal article" date="2020" name="Stud. Mycol.">
        <title>101 Dothideomycetes genomes: a test case for predicting lifestyles and emergence of pathogens.</title>
        <authorList>
            <person name="Haridas S."/>
            <person name="Albert R."/>
            <person name="Binder M."/>
            <person name="Bloem J."/>
            <person name="Labutti K."/>
            <person name="Salamov A."/>
            <person name="Andreopoulos B."/>
            <person name="Baker S."/>
            <person name="Barry K."/>
            <person name="Bills G."/>
            <person name="Bluhm B."/>
            <person name="Cannon C."/>
            <person name="Castanera R."/>
            <person name="Culley D."/>
            <person name="Daum C."/>
            <person name="Ezra D."/>
            <person name="Gonzalez J."/>
            <person name="Henrissat B."/>
            <person name="Kuo A."/>
            <person name="Liang C."/>
            <person name="Lipzen A."/>
            <person name="Lutzoni F."/>
            <person name="Magnuson J."/>
            <person name="Mondo S."/>
            <person name="Nolan M."/>
            <person name="Ohm R."/>
            <person name="Pangilinan J."/>
            <person name="Park H.-J."/>
            <person name="Ramirez L."/>
            <person name="Alfaro M."/>
            <person name="Sun H."/>
            <person name="Tritt A."/>
            <person name="Yoshinaga Y."/>
            <person name="Zwiers L.-H."/>
            <person name="Turgeon B."/>
            <person name="Goodwin S."/>
            <person name="Spatafora J."/>
            <person name="Crous P."/>
            <person name="Grigoriev I."/>
        </authorList>
    </citation>
    <scope>NUCLEOTIDE SEQUENCE</scope>
    <source>
        <strain evidence="1">CBS 690.94</strain>
    </source>
</reference>
<dbReference type="InterPro" id="IPR001128">
    <property type="entry name" value="Cyt_P450"/>
</dbReference>
<evidence type="ECO:0000313" key="1">
    <source>
        <dbReference type="EMBL" id="KAF2449394.1"/>
    </source>
</evidence>
<comment type="caution">
    <text evidence="1">The sequence shown here is derived from an EMBL/GenBank/DDBJ whole genome shotgun (WGS) entry which is preliminary data.</text>
</comment>
<dbReference type="AlphaFoldDB" id="A0A9P4PQE2"/>
<evidence type="ECO:0000313" key="2">
    <source>
        <dbReference type="Proteomes" id="UP000799764"/>
    </source>
</evidence>
<keyword evidence="2" id="KW-1185">Reference proteome</keyword>
<dbReference type="InterPro" id="IPR036396">
    <property type="entry name" value="Cyt_P450_sf"/>
</dbReference>
<dbReference type="GO" id="GO:0016705">
    <property type="term" value="F:oxidoreductase activity, acting on paired donors, with incorporation or reduction of molecular oxygen"/>
    <property type="evidence" value="ECO:0007669"/>
    <property type="project" value="InterPro"/>
</dbReference>
<gene>
    <name evidence="1" type="ORF">P171DRAFT_480481</name>
</gene>
<dbReference type="Gene3D" id="1.10.630.10">
    <property type="entry name" value="Cytochrome P450"/>
    <property type="match status" value="1"/>
</dbReference>
<dbReference type="PANTHER" id="PTHR24305:SF226">
    <property type="entry name" value="CYTOCHROME P450 MONOOXYGENASE"/>
    <property type="match status" value="1"/>
</dbReference>
<name>A0A9P4PQE2_9PLEO</name>
<organism evidence="1 2">
    <name type="scientific">Karstenula rhodostoma CBS 690.94</name>
    <dbReference type="NCBI Taxonomy" id="1392251"/>
    <lineage>
        <taxon>Eukaryota</taxon>
        <taxon>Fungi</taxon>
        <taxon>Dikarya</taxon>
        <taxon>Ascomycota</taxon>
        <taxon>Pezizomycotina</taxon>
        <taxon>Dothideomycetes</taxon>
        <taxon>Pleosporomycetidae</taxon>
        <taxon>Pleosporales</taxon>
        <taxon>Massarineae</taxon>
        <taxon>Didymosphaeriaceae</taxon>
        <taxon>Karstenula</taxon>
    </lineage>
</organism>
<dbReference type="Proteomes" id="UP000799764">
    <property type="component" value="Unassembled WGS sequence"/>
</dbReference>
<sequence length="352" mass="40179">MYPHDDFFAKSNNVATIDIYHNERLSKSRAYLVTQASPAVYNLFNVVDKNLHRSRRRIVAQGLNERAFRHFEPVVQEQIEIYLQKIRLSSQTDRPVDMSEHCKMLTLDVSGELSFGRSFDLQTSTTYHWLPKALSTSNLRLNVYIQFPAIKYSGWEKLLLPVLLPKVRRFHKMVADMIQTRLAKDKNAKPDLFASISDYKDPETGGDTVASLLAGLFFYLSRYPKVYERLAAEIRDTFHHDDEINGTKLAGCTYLRACLEETLRISPPAATTSWRDLPADANVNPVVVDGHVIPPGTRIGGNIYSIHHNEAYFPSPFPFRRERWLPGESGLSKEQTKLMHGAFMAFSKGARN</sequence>